<feature type="compositionally biased region" description="Acidic residues" evidence="7">
    <location>
        <begin position="25"/>
        <end position="44"/>
    </location>
</feature>
<feature type="region of interest" description="Disordered" evidence="7">
    <location>
        <begin position="986"/>
        <end position="1172"/>
    </location>
</feature>
<keyword evidence="1" id="KW-0597">Phosphoprotein</keyword>
<dbReference type="EMBL" id="BEZZ01000712">
    <property type="protein sequence ID" value="GCC35517.1"/>
    <property type="molecule type" value="Genomic_DNA"/>
</dbReference>
<feature type="compositionally biased region" description="Gly residues" evidence="7">
    <location>
        <begin position="229"/>
        <end position="240"/>
    </location>
</feature>
<dbReference type="SMART" id="SM00356">
    <property type="entry name" value="ZnF_C3H1"/>
    <property type="match status" value="3"/>
</dbReference>
<proteinExistence type="predicted"/>
<feature type="compositionally biased region" description="Basic and acidic residues" evidence="7">
    <location>
        <begin position="714"/>
        <end position="728"/>
    </location>
</feature>
<keyword evidence="4 6" id="KW-0863">Zinc-finger</keyword>
<dbReference type="InterPro" id="IPR036855">
    <property type="entry name" value="Znf_CCCH_sf"/>
</dbReference>
<feature type="compositionally biased region" description="Basic and acidic residues" evidence="7">
    <location>
        <begin position="192"/>
        <end position="205"/>
    </location>
</feature>
<evidence type="ECO:0000256" key="7">
    <source>
        <dbReference type="SAM" id="MobiDB-lite"/>
    </source>
</evidence>
<feature type="compositionally biased region" description="Basic residues" evidence="7">
    <location>
        <begin position="72"/>
        <end position="103"/>
    </location>
</feature>
<feature type="compositionally biased region" description="Low complexity" evidence="7">
    <location>
        <begin position="636"/>
        <end position="647"/>
    </location>
</feature>
<feature type="zinc finger region" description="C3H1-type" evidence="6">
    <location>
        <begin position="388"/>
        <end position="411"/>
    </location>
</feature>
<dbReference type="Gene3D" id="4.10.1000.10">
    <property type="entry name" value="Zinc finger, CCCH-type"/>
    <property type="match status" value="1"/>
</dbReference>
<dbReference type="PANTHER" id="PTHR13119">
    <property type="entry name" value="ZINC FINGER CCCH DOMAIN-CONTAINING PROTEI"/>
    <property type="match status" value="1"/>
</dbReference>
<accession>A0A401SYN5</accession>
<protein>
    <recommendedName>
        <fullName evidence="8">C3H1-type domain-containing protein</fullName>
    </recommendedName>
</protein>
<dbReference type="PRINTS" id="PR01217">
    <property type="entry name" value="PRICHEXTENSN"/>
</dbReference>
<feature type="compositionally biased region" description="Polar residues" evidence="7">
    <location>
        <begin position="1160"/>
        <end position="1170"/>
    </location>
</feature>
<dbReference type="STRING" id="137246.A0A401SYN5"/>
<feature type="compositionally biased region" description="Polar residues" evidence="7">
    <location>
        <begin position="1012"/>
        <end position="1035"/>
    </location>
</feature>
<dbReference type="Gene3D" id="1.20.120.1350">
    <property type="entry name" value="Pneumovirus matrix protein 2 (M2), zinc-binding domain"/>
    <property type="match status" value="1"/>
</dbReference>
<feature type="compositionally biased region" description="Pro residues" evidence="7">
    <location>
        <begin position="135"/>
        <end position="146"/>
    </location>
</feature>
<gene>
    <name evidence="9" type="ORF">chiPu_0014002</name>
</gene>
<evidence type="ECO:0000256" key="6">
    <source>
        <dbReference type="PROSITE-ProRule" id="PRU00723"/>
    </source>
</evidence>
<organism evidence="9 10">
    <name type="scientific">Chiloscyllium punctatum</name>
    <name type="common">Brownbanded bambooshark</name>
    <name type="synonym">Hemiscyllium punctatum</name>
    <dbReference type="NCBI Taxonomy" id="137246"/>
    <lineage>
        <taxon>Eukaryota</taxon>
        <taxon>Metazoa</taxon>
        <taxon>Chordata</taxon>
        <taxon>Craniata</taxon>
        <taxon>Vertebrata</taxon>
        <taxon>Chondrichthyes</taxon>
        <taxon>Elasmobranchii</taxon>
        <taxon>Galeomorphii</taxon>
        <taxon>Galeoidea</taxon>
        <taxon>Orectolobiformes</taxon>
        <taxon>Hemiscylliidae</taxon>
        <taxon>Chiloscyllium</taxon>
    </lineage>
</organism>
<feature type="compositionally biased region" description="Pro residues" evidence="7">
    <location>
        <begin position="448"/>
        <end position="512"/>
    </location>
</feature>
<feature type="compositionally biased region" description="Polar residues" evidence="7">
    <location>
        <begin position="812"/>
        <end position="822"/>
    </location>
</feature>
<feature type="region of interest" description="Disordered" evidence="7">
    <location>
        <begin position="427"/>
        <end position="825"/>
    </location>
</feature>
<evidence type="ECO:0000259" key="8">
    <source>
        <dbReference type="PROSITE" id="PS50103"/>
    </source>
</evidence>
<feature type="compositionally biased region" description="Low complexity" evidence="7">
    <location>
        <begin position="758"/>
        <end position="769"/>
    </location>
</feature>
<feature type="compositionally biased region" description="Acidic residues" evidence="7">
    <location>
        <begin position="165"/>
        <end position="191"/>
    </location>
</feature>
<feature type="region of interest" description="Disordered" evidence="7">
    <location>
        <begin position="165"/>
        <end position="297"/>
    </location>
</feature>
<name>A0A401SYN5_CHIPU</name>
<feature type="region of interest" description="Disordered" evidence="7">
    <location>
        <begin position="1"/>
        <end position="150"/>
    </location>
</feature>
<feature type="compositionally biased region" description="Basic and acidic residues" evidence="7">
    <location>
        <begin position="45"/>
        <end position="59"/>
    </location>
</feature>
<evidence type="ECO:0000313" key="10">
    <source>
        <dbReference type="Proteomes" id="UP000287033"/>
    </source>
</evidence>
<evidence type="ECO:0000256" key="4">
    <source>
        <dbReference type="ARBA" id="ARBA00022771"/>
    </source>
</evidence>
<dbReference type="GO" id="GO:0003723">
    <property type="term" value="F:RNA binding"/>
    <property type="evidence" value="ECO:0007669"/>
    <property type="project" value="InterPro"/>
</dbReference>
<feature type="region of interest" description="Disordered" evidence="7">
    <location>
        <begin position="929"/>
        <end position="970"/>
    </location>
</feature>
<feature type="compositionally biased region" description="Acidic residues" evidence="7">
    <location>
        <begin position="108"/>
        <end position="117"/>
    </location>
</feature>
<dbReference type="InterPro" id="IPR000571">
    <property type="entry name" value="Znf_CCCH"/>
</dbReference>
<sequence>PGVGSAQKSTEKIAANIKTLKQEEGELEEGELEDDGEEVEAQEESQEKIKDKCEKQERDHEDDEKDKDKDKSHRRMKRKRKKEREKEKKRSKKKRKSKHKRHVSSSDDFSDYSDESDYSPGEKGYRKYREYSPPYSQPPYPSPSGAPLPKKTYVKAEKMNYNMYEEYEDDQYVDYEEEDEEVPDEEEEDYDDFAKELSQYRKAKEASQQQHQHHQQQAHMPMGHNRGRGASGPGRGAGRGRGMRGRGGRGRARGRGHGPGPGYGSPAHGPGPGPSYGSPGHGPPGHGPPGHMMDPMGECDDDLYDEEMQDFGEDMHRRNVHDLGHQPCGEKKGKVLCKFFVEGRCSKGDQCNFSHDLGPPRKRELCRFYYNGFCAKAENCLYMHNEFPCKFYHTTGNCYQGDECKFSHRHLTEETRELLDKMLASEAEAGAEDEKEVEELKKQGITPLPKPPPGVGLLPTPPRPPMPPPSNMPNVPRPPMMGPPPPPGPPPPGPPPIGPPPPGPPPPGPPCLPGQKKIPSLFEIVVQPTPHLAHKMGMRPRFPPPPPGFPGPPGPPGPSGPPMGPGPAPGMGPGPMSSPISGPMPGPGPEEMSLGPGMNPGPPVGPGPPVASFMQGDPGMMPPPSSDPNFYDNYYQQQGMQMDLGQDGVEGAYEEMDEGDGQPVLLPHIEEMEGEETEGDSSSQKGNVNIPDFLPAAQRALFLRIQQKQQEEEEKAKRKAENSQREKENEEGDGDNWYSSDEEDGGSSMSSILKTLRQQSASKSQVQAQRMVHNNNGNSQNAVDPRLQKERQSNVNRPVDPRISRDPRLSRSIENTSGTPASDTLAAESRTVTVLKTDASNQPAPAIAKPQTAINEEEGERILRDRAVAIPLDPLLGSSLRDPRCQLKQFSHIKMDISLGKPHFARSVLWSPEDLIPLPIPKPDPVAAPVPFPVLDPRINRSPQTGPSDPRQRIADPVVEPPQPAASPALPDLSLLSRLLKSVDASATKVTAQSDKPSDPRMRKIPADPRLQRSSTGLQTSNSQSGKLVEQTESPVTPLGKESSAGLAPYDPRLVTAGGQSRGGAGGAGGQSSMLTGISLYDPRTQSTQGANIRNVESSSEGNQLKGSDIPKSTTKPKEPLFVRKSALDQLENDKSSSETSTDRYNSYNRPRPKLATPAAPSQDSGQSGVHSLPVPSLFGLIHPQFSEVKQVTKSGSGSPFGGNSPHEESEQDTTSLKDVFKGFDPTASPFCQ</sequence>
<feature type="compositionally biased region" description="Pro residues" evidence="7">
    <location>
        <begin position="599"/>
        <end position="609"/>
    </location>
</feature>
<reference evidence="9 10" key="1">
    <citation type="journal article" date="2018" name="Nat. Ecol. Evol.">
        <title>Shark genomes provide insights into elasmobranch evolution and the origin of vertebrates.</title>
        <authorList>
            <person name="Hara Y"/>
            <person name="Yamaguchi K"/>
            <person name="Onimaru K"/>
            <person name="Kadota M"/>
            <person name="Koyanagi M"/>
            <person name="Keeley SD"/>
            <person name="Tatsumi K"/>
            <person name="Tanaka K"/>
            <person name="Motone F"/>
            <person name="Kageyama Y"/>
            <person name="Nozu R"/>
            <person name="Adachi N"/>
            <person name="Nishimura O"/>
            <person name="Nakagawa R"/>
            <person name="Tanegashima C"/>
            <person name="Kiyatake I"/>
            <person name="Matsumoto R"/>
            <person name="Murakumo K"/>
            <person name="Nishida K"/>
            <person name="Terakita A"/>
            <person name="Kuratani S"/>
            <person name="Sato K"/>
            <person name="Hyodo S Kuraku.S."/>
        </authorList>
    </citation>
    <scope>NUCLEOTIDE SEQUENCE [LARGE SCALE GENOMIC DNA]</scope>
</reference>
<keyword evidence="5 6" id="KW-0862">Zinc</keyword>
<evidence type="ECO:0000256" key="2">
    <source>
        <dbReference type="ARBA" id="ARBA00022723"/>
    </source>
</evidence>
<feature type="zinc finger region" description="C3H1-type" evidence="6">
    <location>
        <begin position="331"/>
        <end position="358"/>
    </location>
</feature>
<keyword evidence="2 6" id="KW-0479">Metal-binding</keyword>
<feature type="compositionally biased region" description="Gly residues" evidence="7">
    <location>
        <begin position="1060"/>
        <end position="1070"/>
    </location>
</feature>
<dbReference type="OrthoDB" id="411372at2759"/>
<feature type="zinc finger region" description="C3H1-type" evidence="6">
    <location>
        <begin position="360"/>
        <end position="387"/>
    </location>
</feature>
<dbReference type="Pfam" id="PF18345">
    <property type="entry name" value="zf_CCCH_4"/>
    <property type="match status" value="1"/>
</dbReference>
<dbReference type="GO" id="GO:0005634">
    <property type="term" value="C:nucleus"/>
    <property type="evidence" value="ECO:0007669"/>
    <property type="project" value="TreeGrafter"/>
</dbReference>
<dbReference type="Pfam" id="PF22623">
    <property type="entry name" value="zf-CCCH_9"/>
    <property type="match status" value="1"/>
</dbReference>
<evidence type="ECO:0000256" key="5">
    <source>
        <dbReference type="ARBA" id="ARBA00022833"/>
    </source>
</evidence>
<keyword evidence="10" id="KW-1185">Reference proteome</keyword>
<dbReference type="Pfam" id="PF14608">
    <property type="entry name" value="zf-CCCH_2"/>
    <property type="match status" value="1"/>
</dbReference>
<feature type="compositionally biased region" description="Polar residues" evidence="7">
    <location>
        <begin position="1138"/>
        <end position="1149"/>
    </location>
</feature>
<evidence type="ECO:0000256" key="3">
    <source>
        <dbReference type="ARBA" id="ARBA00022737"/>
    </source>
</evidence>
<dbReference type="SUPFAM" id="SSF90229">
    <property type="entry name" value="CCCH zinc finger"/>
    <property type="match status" value="3"/>
</dbReference>
<dbReference type="InterPro" id="IPR054361">
    <property type="entry name" value="Znf-CCCH_ZC3H4/6/8"/>
</dbReference>
<feature type="compositionally biased region" description="Polar residues" evidence="7">
    <location>
        <begin position="1084"/>
        <end position="1114"/>
    </location>
</feature>
<dbReference type="GO" id="GO:0008270">
    <property type="term" value="F:zinc ion binding"/>
    <property type="evidence" value="ECO:0007669"/>
    <property type="project" value="UniProtKB-KW"/>
</dbReference>
<dbReference type="OMA" id="SHQQSDK"/>
<dbReference type="PROSITE" id="PS50103">
    <property type="entry name" value="ZF_C3H1"/>
    <property type="match status" value="3"/>
</dbReference>
<feature type="domain" description="C3H1-type" evidence="8">
    <location>
        <begin position="331"/>
        <end position="358"/>
    </location>
</feature>
<feature type="non-terminal residue" evidence="9">
    <location>
        <position position="1"/>
    </location>
</feature>
<evidence type="ECO:0000313" key="9">
    <source>
        <dbReference type="EMBL" id="GCC35517.1"/>
    </source>
</evidence>
<dbReference type="Proteomes" id="UP000287033">
    <property type="component" value="Unassembled WGS sequence"/>
</dbReference>
<feature type="compositionally biased region" description="Pro residues" evidence="7">
    <location>
        <begin position="541"/>
        <end position="572"/>
    </location>
</feature>
<comment type="caution">
    <text evidence="9">The sequence shown here is derived from an EMBL/GenBank/DDBJ whole genome shotgun (WGS) entry which is preliminary data.</text>
</comment>
<feature type="compositionally biased region" description="Basic residues" evidence="7">
    <location>
        <begin position="241"/>
        <end position="256"/>
    </location>
</feature>
<feature type="compositionally biased region" description="Low complexity" evidence="7">
    <location>
        <begin position="1195"/>
        <end position="1205"/>
    </location>
</feature>
<feature type="compositionally biased region" description="Acidic residues" evidence="7">
    <location>
        <begin position="729"/>
        <end position="745"/>
    </location>
</feature>
<dbReference type="InterPro" id="IPR045124">
    <property type="entry name" value="Su(sable)-like"/>
</dbReference>
<dbReference type="PANTHER" id="PTHR13119:SF23">
    <property type="entry name" value="ZINC FINGER CCCH DOMAIN-CONTAINING PROTEIN 4"/>
    <property type="match status" value="1"/>
</dbReference>
<feature type="region of interest" description="Disordered" evidence="7">
    <location>
        <begin position="1189"/>
        <end position="1215"/>
    </location>
</feature>
<feature type="compositionally biased region" description="Basic and acidic residues" evidence="7">
    <location>
        <begin position="799"/>
        <end position="811"/>
    </location>
</feature>
<dbReference type="GO" id="GO:0045892">
    <property type="term" value="P:negative regulation of DNA-templated transcription"/>
    <property type="evidence" value="ECO:0007669"/>
    <property type="project" value="InterPro"/>
</dbReference>
<evidence type="ECO:0000256" key="1">
    <source>
        <dbReference type="ARBA" id="ARBA00022553"/>
    </source>
</evidence>
<feature type="domain" description="C3H1-type" evidence="8">
    <location>
        <begin position="360"/>
        <end position="387"/>
    </location>
</feature>
<feature type="domain" description="C3H1-type" evidence="8">
    <location>
        <begin position="388"/>
        <end position="411"/>
    </location>
</feature>
<feature type="compositionally biased region" description="Basic and acidic residues" evidence="7">
    <location>
        <begin position="996"/>
        <end position="1011"/>
    </location>
</feature>
<dbReference type="AlphaFoldDB" id="A0A401SYN5"/>
<keyword evidence="3" id="KW-0677">Repeat</keyword>
<feature type="compositionally biased region" description="Polar residues" evidence="7">
    <location>
        <begin position="772"/>
        <end position="782"/>
    </location>
</feature>